<protein>
    <recommendedName>
        <fullName evidence="9">Peptidyl-prolyl cis-trans isomerase</fullName>
        <ecNumber evidence="9">5.2.1.8</ecNumber>
    </recommendedName>
</protein>
<keyword evidence="6" id="KW-0143">Chaperone</keyword>
<feature type="domain" description="PPIase FKBP-type" evidence="10">
    <location>
        <begin position="6"/>
        <end position="86"/>
    </location>
</feature>
<reference evidence="11 12" key="1">
    <citation type="journal article" date="2011" name="PLoS ONE">
        <title>Haloquadratum walsbyi: limited diversity in a global pond.</title>
        <authorList>
            <person name="Dyall-Smith M."/>
            <person name="Pfeiffer F."/>
            <person name="Klee K."/>
            <person name="Palm P."/>
            <person name="Gross K."/>
            <person name="Schuster S.C."/>
            <person name="Rampp M."/>
            <person name="Oesterhelt D."/>
        </authorList>
    </citation>
    <scope>NUCLEOTIDE SEQUENCE [LARGE SCALE GENOMIC DNA]</scope>
    <source>
        <strain evidence="12">DSM 16854 / JCM 12705 / C23</strain>
    </source>
</reference>
<dbReference type="EC" id="5.2.1.8" evidence="9"/>
<name>G0LKH8_HALWC</name>
<evidence type="ECO:0000256" key="8">
    <source>
        <dbReference type="PROSITE-ProRule" id="PRU00277"/>
    </source>
</evidence>
<dbReference type="Proteomes" id="UP000007954">
    <property type="component" value="Chromosome"/>
</dbReference>
<dbReference type="InterPro" id="IPR001179">
    <property type="entry name" value="PPIase_FKBP_dom"/>
</dbReference>
<dbReference type="KEGG" id="hwc:Hqrw_2026"/>
<evidence type="ECO:0000259" key="10">
    <source>
        <dbReference type="PROSITE" id="PS50059"/>
    </source>
</evidence>
<comment type="catalytic activity">
    <reaction evidence="1 8 9">
        <text>[protein]-peptidylproline (omega=180) = [protein]-peptidylproline (omega=0)</text>
        <dbReference type="Rhea" id="RHEA:16237"/>
        <dbReference type="Rhea" id="RHEA-COMP:10747"/>
        <dbReference type="Rhea" id="RHEA-COMP:10748"/>
        <dbReference type="ChEBI" id="CHEBI:83833"/>
        <dbReference type="ChEBI" id="CHEBI:83834"/>
        <dbReference type="EC" id="5.2.1.8"/>
    </reaction>
</comment>
<evidence type="ECO:0000256" key="2">
    <source>
        <dbReference type="ARBA" id="ARBA00004496"/>
    </source>
</evidence>
<comment type="subcellular location">
    <subcellularLocation>
        <location evidence="2">Cytoplasm</location>
    </subcellularLocation>
</comment>
<evidence type="ECO:0000256" key="7">
    <source>
        <dbReference type="ARBA" id="ARBA00023235"/>
    </source>
</evidence>
<dbReference type="InterPro" id="IPR046357">
    <property type="entry name" value="PPIase_dom_sf"/>
</dbReference>
<dbReference type="GO" id="GO:0003755">
    <property type="term" value="F:peptidyl-prolyl cis-trans isomerase activity"/>
    <property type="evidence" value="ECO:0007669"/>
    <property type="project" value="UniProtKB-UniRule"/>
</dbReference>
<keyword evidence="7 8" id="KW-0413">Isomerase</keyword>
<dbReference type="PROSITE" id="PS50059">
    <property type="entry name" value="FKBP_PPIASE"/>
    <property type="match status" value="1"/>
</dbReference>
<evidence type="ECO:0000256" key="3">
    <source>
        <dbReference type="ARBA" id="ARBA00006577"/>
    </source>
</evidence>
<keyword evidence="4" id="KW-0963">Cytoplasm</keyword>
<dbReference type="HOGENOM" id="CLU_098197_2_0_2"/>
<evidence type="ECO:0000256" key="4">
    <source>
        <dbReference type="ARBA" id="ARBA00022490"/>
    </source>
</evidence>
<dbReference type="PANTHER" id="PTHR47861">
    <property type="entry name" value="FKBP-TYPE PEPTIDYL-PROLYL CIS-TRANS ISOMERASE SLYD"/>
    <property type="match status" value="1"/>
</dbReference>
<dbReference type="EMBL" id="FR746099">
    <property type="protein sequence ID" value="CCC39936.1"/>
    <property type="molecule type" value="Genomic_DNA"/>
</dbReference>
<dbReference type="GO" id="GO:0042026">
    <property type="term" value="P:protein refolding"/>
    <property type="evidence" value="ECO:0007669"/>
    <property type="project" value="UniProtKB-ARBA"/>
</dbReference>
<dbReference type="AlphaFoldDB" id="G0LKH8"/>
<accession>G0LKH8</accession>
<gene>
    <name evidence="11" type="primary">mtfK1</name>
    <name evidence="11" type="ordered locus">Hqrw_2026</name>
</gene>
<dbReference type="RefSeq" id="WP_014555683.1">
    <property type="nucleotide sequence ID" value="NC_017459.1"/>
</dbReference>
<evidence type="ECO:0000313" key="11">
    <source>
        <dbReference type="EMBL" id="CCC39936.1"/>
    </source>
</evidence>
<evidence type="ECO:0000256" key="6">
    <source>
        <dbReference type="ARBA" id="ARBA00023186"/>
    </source>
</evidence>
<evidence type="ECO:0000256" key="9">
    <source>
        <dbReference type="RuleBase" id="RU003915"/>
    </source>
</evidence>
<evidence type="ECO:0000256" key="1">
    <source>
        <dbReference type="ARBA" id="ARBA00000971"/>
    </source>
</evidence>
<proteinExistence type="inferred from homology"/>
<dbReference type="SUPFAM" id="SSF54534">
    <property type="entry name" value="FKBP-like"/>
    <property type="match status" value="1"/>
</dbReference>
<dbReference type="PANTHER" id="PTHR47861:SF3">
    <property type="entry name" value="FKBP-TYPE PEPTIDYL-PROLYL CIS-TRANS ISOMERASE SLYD"/>
    <property type="match status" value="1"/>
</dbReference>
<organism evidence="11 12">
    <name type="scientific">Haloquadratum walsbyi (strain DSM 16854 / JCM 12705 / C23)</name>
    <dbReference type="NCBI Taxonomy" id="768065"/>
    <lineage>
        <taxon>Archaea</taxon>
        <taxon>Methanobacteriati</taxon>
        <taxon>Methanobacteriota</taxon>
        <taxon>Stenosarchaea group</taxon>
        <taxon>Halobacteria</taxon>
        <taxon>Halobacteriales</taxon>
        <taxon>Haloferacaceae</taxon>
        <taxon>Haloquadratum</taxon>
    </lineage>
</organism>
<keyword evidence="5 8" id="KW-0697">Rotamase</keyword>
<dbReference type="Pfam" id="PF00254">
    <property type="entry name" value="FKBP_C"/>
    <property type="match status" value="1"/>
</dbReference>
<sequence>MTISTGDSVTIEYTARTGDGTVFDTSRQSIATKTGLTETQPDREYEAFTFEVGGGMVIEGLDEALIGLEEGARSTVTVSPKRAYGEWKQSRVREYDADNVEIAGGTIEKGSRVKSDDGTVAKITHAGPDTVRVDHNNPLAGNTVQFEVEIVSVTTA</sequence>
<dbReference type="Gene3D" id="3.10.50.40">
    <property type="match status" value="1"/>
</dbReference>
<evidence type="ECO:0000256" key="5">
    <source>
        <dbReference type="ARBA" id="ARBA00023110"/>
    </source>
</evidence>
<dbReference type="GO" id="GO:0005737">
    <property type="term" value="C:cytoplasm"/>
    <property type="evidence" value="ECO:0007669"/>
    <property type="project" value="UniProtKB-SubCell"/>
</dbReference>
<dbReference type="GeneID" id="12446751"/>
<evidence type="ECO:0000313" key="12">
    <source>
        <dbReference type="Proteomes" id="UP000007954"/>
    </source>
</evidence>
<comment type="similarity">
    <text evidence="3 9">Belongs to the FKBP-type PPIase family.</text>
</comment>